<comment type="caution">
    <text evidence="5">The sequence shown here is derived from an EMBL/GenBank/DDBJ whole genome shotgun (WGS) entry which is preliminary data.</text>
</comment>
<evidence type="ECO:0000256" key="1">
    <source>
        <dbReference type="ARBA" id="ARBA00022729"/>
    </source>
</evidence>
<evidence type="ECO:0000256" key="2">
    <source>
        <dbReference type="SAM" id="MobiDB-lite"/>
    </source>
</evidence>
<proteinExistence type="predicted"/>
<organism evidence="5 6">
    <name type="scientific">Penicillium angulare</name>
    <dbReference type="NCBI Taxonomy" id="116970"/>
    <lineage>
        <taxon>Eukaryota</taxon>
        <taxon>Fungi</taxon>
        <taxon>Dikarya</taxon>
        <taxon>Ascomycota</taxon>
        <taxon>Pezizomycotina</taxon>
        <taxon>Eurotiomycetes</taxon>
        <taxon>Eurotiomycetidae</taxon>
        <taxon>Eurotiales</taxon>
        <taxon>Aspergillaceae</taxon>
        <taxon>Penicillium</taxon>
    </lineage>
</organism>
<feature type="region of interest" description="Disordered" evidence="2">
    <location>
        <begin position="208"/>
        <end position="232"/>
    </location>
</feature>
<feature type="chain" id="PRO_5040828321" evidence="3">
    <location>
        <begin position="19"/>
        <end position="285"/>
    </location>
</feature>
<evidence type="ECO:0000313" key="5">
    <source>
        <dbReference type="EMBL" id="KAJ5106508.1"/>
    </source>
</evidence>
<keyword evidence="1 3" id="KW-0732">Signal</keyword>
<sequence length="285" mass="29524">MRFSTATVFSALVAFASAYTQPDYNKSPEGNPITSPSLQEQVQEGKPFEIKWTPTTSGKVSLVLLRGPSTNVVPIQTIVEDIDNSGSYSWTPSTSLTADTTHYGLLLVVEGTGQYQWSTQFGLKAAEGGDDAATSTVVDGTTTICPETETATPTSTPAGTIVTVIDNETTTICPETESQTAAPTTTAAPSWSTVYQSTEITTTICPETESSAPTAAPTTVPMMPSSSLSRRPIRPTTTALASSSVPVVPTGTAAVSPSATPFNGAGQNTISFGAVVAAMFAVMAF</sequence>
<evidence type="ECO:0000313" key="6">
    <source>
        <dbReference type="Proteomes" id="UP001149165"/>
    </source>
</evidence>
<dbReference type="PANTHER" id="PTHR40633">
    <property type="entry name" value="MATRIX PROTEIN, PUTATIVE (AFU_ORTHOLOGUE AFUA_8G05410)-RELATED"/>
    <property type="match status" value="1"/>
</dbReference>
<evidence type="ECO:0000256" key="3">
    <source>
        <dbReference type="SAM" id="SignalP"/>
    </source>
</evidence>
<dbReference type="EMBL" id="JAPQKH010000003">
    <property type="protein sequence ID" value="KAJ5106508.1"/>
    <property type="molecule type" value="Genomic_DNA"/>
</dbReference>
<reference evidence="5" key="2">
    <citation type="journal article" date="2023" name="IMA Fungus">
        <title>Comparative genomic study of the Penicillium genus elucidates a diverse pangenome and 15 lateral gene transfer events.</title>
        <authorList>
            <person name="Petersen C."/>
            <person name="Sorensen T."/>
            <person name="Nielsen M.R."/>
            <person name="Sondergaard T.E."/>
            <person name="Sorensen J.L."/>
            <person name="Fitzpatrick D.A."/>
            <person name="Frisvad J.C."/>
            <person name="Nielsen K.L."/>
        </authorList>
    </citation>
    <scope>NUCLEOTIDE SEQUENCE</scope>
    <source>
        <strain evidence="5">IBT 30069</strain>
    </source>
</reference>
<dbReference type="Pfam" id="PF10342">
    <property type="entry name" value="Kre9_KNH"/>
    <property type="match status" value="1"/>
</dbReference>
<name>A0A9W9FUB4_9EURO</name>
<protein>
    <submittedName>
        <fullName evidence="5">GPI anchored serine-threonine rich protein</fullName>
    </submittedName>
</protein>
<reference evidence="5" key="1">
    <citation type="submission" date="2022-11" db="EMBL/GenBank/DDBJ databases">
        <authorList>
            <person name="Petersen C."/>
        </authorList>
    </citation>
    <scope>NUCLEOTIDE SEQUENCE</scope>
    <source>
        <strain evidence="5">IBT 30069</strain>
    </source>
</reference>
<gene>
    <name evidence="5" type="ORF">N7456_003183</name>
</gene>
<accession>A0A9W9FUB4</accession>
<feature type="signal peptide" evidence="3">
    <location>
        <begin position="1"/>
        <end position="18"/>
    </location>
</feature>
<dbReference type="PANTHER" id="PTHR40633:SF1">
    <property type="entry name" value="GPI ANCHORED SERINE-THREONINE RICH PROTEIN (AFU_ORTHOLOGUE AFUA_1G03630)"/>
    <property type="match status" value="1"/>
</dbReference>
<evidence type="ECO:0000259" key="4">
    <source>
        <dbReference type="Pfam" id="PF10342"/>
    </source>
</evidence>
<keyword evidence="6" id="KW-1185">Reference proteome</keyword>
<feature type="domain" description="Yeast cell wall synthesis Kre9/Knh1-like N-terminal" evidence="4">
    <location>
        <begin position="35"/>
        <end position="123"/>
    </location>
</feature>
<dbReference type="OrthoDB" id="4094614at2759"/>
<dbReference type="AlphaFoldDB" id="A0A9W9FUB4"/>
<dbReference type="InterPro" id="IPR018466">
    <property type="entry name" value="Kre9/Knh1-like_N"/>
</dbReference>
<dbReference type="Proteomes" id="UP001149165">
    <property type="component" value="Unassembled WGS sequence"/>
</dbReference>
<dbReference type="InterPro" id="IPR052982">
    <property type="entry name" value="SRP1/TIP1-like"/>
</dbReference>